<evidence type="ECO:0000313" key="2">
    <source>
        <dbReference type="EMBL" id="GGY28873.1"/>
    </source>
</evidence>
<comment type="caution">
    <text evidence="2">The sequence shown here is derived from an EMBL/GenBank/DDBJ whole genome shotgun (WGS) entry which is preliminary data.</text>
</comment>
<name>A0A918UBD3_9NEIS</name>
<evidence type="ECO:0000256" key="1">
    <source>
        <dbReference type="SAM" id="MobiDB-lite"/>
    </source>
</evidence>
<proteinExistence type="predicted"/>
<dbReference type="AlphaFoldDB" id="A0A918UBD3"/>
<dbReference type="EMBL" id="BMYX01000027">
    <property type="protein sequence ID" value="GGY28873.1"/>
    <property type="molecule type" value="Genomic_DNA"/>
</dbReference>
<dbReference type="Proteomes" id="UP000645257">
    <property type="component" value="Unassembled WGS sequence"/>
</dbReference>
<feature type="region of interest" description="Disordered" evidence="1">
    <location>
        <begin position="34"/>
        <end position="78"/>
    </location>
</feature>
<reference evidence="2" key="2">
    <citation type="submission" date="2020-09" db="EMBL/GenBank/DDBJ databases">
        <authorList>
            <person name="Sun Q."/>
            <person name="Kim S."/>
        </authorList>
    </citation>
    <scope>NUCLEOTIDE SEQUENCE</scope>
    <source>
        <strain evidence="2">KCTC 32182</strain>
    </source>
</reference>
<keyword evidence="3" id="KW-1185">Reference proteome</keyword>
<accession>A0A918UBD3</accession>
<organism evidence="2 3">
    <name type="scientific">Paludibacterium paludis</name>
    <dbReference type="NCBI Taxonomy" id="1225769"/>
    <lineage>
        <taxon>Bacteria</taxon>
        <taxon>Pseudomonadati</taxon>
        <taxon>Pseudomonadota</taxon>
        <taxon>Betaproteobacteria</taxon>
        <taxon>Neisseriales</taxon>
        <taxon>Chromobacteriaceae</taxon>
        <taxon>Paludibacterium</taxon>
    </lineage>
</organism>
<protein>
    <submittedName>
        <fullName evidence="2">Uncharacterized protein</fullName>
    </submittedName>
</protein>
<evidence type="ECO:0000313" key="3">
    <source>
        <dbReference type="Proteomes" id="UP000645257"/>
    </source>
</evidence>
<reference evidence="2" key="1">
    <citation type="journal article" date="2014" name="Int. J. Syst. Evol. Microbiol.">
        <title>Complete genome sequence of Corynebacterium casei LMG S-19264T (=DSM 44701T), isolated from a smear-ripened cheese.</title>
        <authorList>
            <consortium name="US DOE Joint Genome Institute (JGI-PGF)"/>
            <person name="Walter F."/>
            <person name="Albersmeier A."/>
            <person name="Kalinowski J."/>
            <person name="Ruckert C."/>
        </authorList>
    </citation>
    <scope>NUCLEOTIDE SEQUENCE</scope>
    <source>
        <strain evidence="2">KCTC 32182</strain>
    </source>
</reference>
<sequence length="211" mass="22241">MPGDVTSPALAGKEWLRHWEARLARDSVCEALRAPGYEPDTHRSPGGARYPADSPQHGSGTDSAPRGPADGPPNSARSIVPVLSASYSGADDGARHARIVPGSSWPVSVIDTINTVSSETQTPDPAGRIAMLIRKVWPRSRVMAVSDEAGRVCVWVRDTRLSRMDADALCAALCRAAQAEGGRLGALTLNGVPVDIDSRRMHGSGKDGQDG</sequence>
<gene>
    <name evidence="2" type="ORF">GCM10011289_35060</name>
</gene>